<organism evidence="2 3">
    <name type="scientific">Mycena pura</name>
    <dbReference type="NCBI Taxonomy" id="153505"/>
    <lineage>
        <taxon>Eukaryota</taxon>
        <taxon>Fungi</taxon>
        <taxon>Dikarya</taxon>
        <taxon>Basidiomycota</taxon>
        <taxon>Agaricomycotina</taxon>
        <taxon>Agaricomycetes</taxon>
        <taxon>Agaricomycetidae</taxon>
        <taxon>Agaricales</taxon>
        <taxon>Marasmiineae</taxon>
        <taxon>Mycenaceae</taxon>
        <taxon>Mycena</taxon>
    </lineage>
</organism>
<name>A0AAD6UP03_9AGAR</name>
<accession>A0AAD6UP03</accession>
<evidence type="ECO:0000313" key="2">
    <source>
        <dbReference type="EMBL" id="KAJ7189753.1"/>
    </source>
</evidence>
<reference evidence="2" key="1">
    <citation type="submission" date="2023-03" db="EMBL/GenBank/DDBJ databases">
        <title>Massive genome expansion in bonnet fungi (Mycena s.s.) driven by repeated elements and novel gene families across ecological guilds.</title>
        <authorList>
            <consortium name="Lawrence Berkeley National Laboratory"/>
            <person name="Harder C.B."/>
            <person name="Miyauchi S."/>
            <person name="Viragh M."/>
            <person name="Kuo A."/>
            <person name="Thoen E."/>
            <person name="Andreopoulos B."/>
            <person name="Lu D."/>
            <person name="Skrede I."/>
            <person name="Drula E."/>
            <person name="Henrissat B."/>
            <person name="Morin E."/>
            <person name="Kohler A."/>
            <person name="Barry K."/>
            <person name="LaButti K."/>
            <person name="Morin E."/>
            <person name="Salamov A."/>
            <person name="Lipzen A."/>
            <person name="Mereny Z."/>
            <person name="Hegedus B."/>
            <person name="Baldrian P."/>
            <person name="Stursova M."/>
            <person name="Weitz H."/>
            <person name="Taylor A."/>
            <person name="Grigoriev I.V."/>
            <person name="Nagy L.G."/>
            <person name="Martin F."/>
            <person name="Kauserud H."/>
        </authorList>
    </citation>
    <scope>NUCLEOTIDE SEQUENCE</scope>
    <source>
        <strain evidence="2">9144</strain>
    </source>
</reference>
<protein>
    <recommendedName>
        <fullName evidence="4">G domain-containing protein</fullName>
    </recommendedName>
</protein>
<keyword evidence="1" id="KW-0175">Coiled coil</keyword>
<evidence type="ECO:0000256" key="1">
    <source>
        <dbReference type="SAM" id="Coils"/>
    </source>
</evidence>
<dbReference type="Gene3D" id="3.40.50.300">
    <property type="entry name" value="P-loop containing nucleotide triphosphate hydrolases"/>
    <property type="match status" value="1"/>
</dbReference>
<dbReference type="EMBL" id="JARJCW010000167">
    <property type="protein sequence ID" value="KAJ7189753.1"/>
    <property type="molecule type" value="Genomic_DNA"/>
</dbReference>
<dbReference type="InterPro" id="IPR027417">
    <property type="entry name" value="P-loop_NTPase"/>
</dbReference>
<proteinExistence type="predicted"/>
<evidence type="ECO:0000313" key="3">
    <source>
        <dbReference type="Proteomes" id="UP001219525"/>
    </source>
</evidence>
<dbReference type="SUPFAM" id="SSF52540">
    <property type="entry name" value="P-loop containing nucleoside triphosphate hydrolases"/>
    <property type="match status" value="1"/>
</dbReference>
<sequence>MPSARDTDECHLGVDGGDDVEVESPDYTGIVDIDKADIRSKLQHFRVLVIGRINAGKTTLLKKLTKSPELFDSEGRKVPHNSQFCCSERGLDGIDNQLASKSNPKFVFHDSRGFQWGSVDELERVKVFIAERASRKSLSEQLHVIWYCLPTDTYETCTEDELQVFNTDLVGIGKPPILRVKSHTNTLIVPIILIFTKFDGLVDRAYVELRDEMNRIEAMRRETERAQEMLTTLFIEPFMSMRFPPSALVRLDDMRKETSNCNELIGTTINTLSDDVLRAFFVSVQQNNIDFCICCAVQE</sequence>
<gene>
    <name evidence="2" type="ORF">GGX14DRAFT_382885</name>
</gene>
<comment type="caution">
    <text evidence="2">The sequence shown here is derived from an EMBL/GenBank/DDBJ whole genome shotgun (WGS) entry which is preliminary data.</text>
</comment>
<evidence type="ECO:0008006" key="4">
    <source>
        <dbReference type="Google" id="ProtNLM"/>
    </source>
</evidence>
<keyword evidence="3" id="KW-1185">Reference proteome</keyword>
<feature type="coiled-coil region" evidence="1">
    <location>
        <begin position="202"/>
        <end position="229"/>
    </location>
</feature>
<dbReference type="AlphaFoldDB" id="A0AAD6UP03"/>
<dbReference type="Proteomes" id="UP001219525">
    <property type="component" value="Unassembled WGS sequence"/>
</dbReference>